<dbReference type="InterPro" id="IPR015943">
    <property type="entry name" value="WD40/YVTN_repeat-like_dom_sf"/>
</dbReference>
<feature type="region of interest" description="Disordered" evidence="1">
    <location>
        <begin position="54"/>
        <end position="96"/>
    </location>
</feature>
<keyword evidence="3" id="KW-1185">Reference proteome</keyword>
<dbReference type="Gene3D" id="2.130.10.10">
    <property type="entry name" value="YVTN repeat-like/Quinoprotein amine dehydrogenase"/>
    <property type="match status" value="1"/>
</dbReference>
<dbReference type="Pfam" id="PF02012">
    <property type="entry name" value="BNR"/>
    <property type="match status" value="2"/>
</dbReference>
<name>A0A1M4PJN9_9FIRM</name>
<evidence type="ECO:0008006" key="4">
    <source>
        <dbReference type="Google" id="ProtNLM"/>
    </source>
</evidence>
<dbReference type="RefSeq" id="WP_025640281.1">
    <property type="nucleotide sequence ID" value="NZ_LT669839.1"/>
</dbReference>
<feature type="region of interest" description="Disordered" evidence="1">
    <location>
        <begin position="114"/>
        <end position="136"/>
    </location>
</feature>
<dbReference type="OrthoDB" id="9812814at2"/>
<dbReference type="Proteomes" id="UP000245423">
    <property type="component" value="Chromosome 1"/>
</dbReference>
<dbReference type="EMBL" id="LT669839">
    <property type="protein sequence ID" value="SHD75668.1"/>
    <property type="molecule type" value="Genomic_DNA"/>
</dbReference>
<proteinExistence type="predicted"/>
<dbReference type="AlphaFoldDB" id="A0A1M4PJN9"/>
<dbReference type="SUPFAM" id="SSF110296">
    <property type="entry name" value="Oligoxyloglucan reducing end-specific cellobiohydrolase"/>
    <property type="match status" value="1"/>
</dbReference>
<evidence type="ECO:0000313" key="3">
    <source>
        <dbReference type="Proteomes" id="UP000245423"/>
    </source>
</evidence>
<protein>
    <recommendedName>
        <fullName evidence="4">BNR/Asp-box repeat protein</fullName>
    </recommendedName>
</protein>
<dbReference type="InterPro" id="IPR002860">
    <property type="entry name" value="BNR_rpt"/>
</dbReference>
<reference evidence="2 3" key="1">
    <citation type="submission" date="2016-11" db="EMBL/GenBank/DDBJ databases">
        <authorList>
            <person name="Manzoor S."/>
        </authorList>
    </citation>
    <scope>NUCLEOTIDE SEQUENCE [LARGE SCALE GENOMIC DNA]</scope>
    <source>
        <strain evidence="2">Clostridium ultunense strain Esp</strain>
    </source>
</reference>
<gene>
    <name evidence="2" type="ORF">CUESP1_0273</name>
</gene>
<sequence length="136" mass="14322">MMTKILSKLDTTKKKAGAIVLCGALVAALGVGTVYAASSMNSLQVKMENGVRSYSRDGGKSWSQDAPDGVVVSDKDGKLTITNGIPSKDDEGNGMLSKMEDGIRYYSTDGGKSWSQNAPKGVTVNEDGSVIKKDLQ</sequence>
<organism evidence="2 3">
    <name type="scientific">[Clostridium] ultunense Esp</name>
    <dbReference type="NCBI Taxonomy" id="1288971"/>
    <lineage>
        <taxon>Bacteria</taxon>
        <taxon>Bacillati</taxon>
        <taxon>Bacillota</taxon>
        <taxon>Tissierellia</taxon>
        <taxon>Tissierellales</taxon>
        <taxon>Tepidimicrobiaceae</taxon>
        <taxon>Schnuerera</taxon>
    </lineage>
</organism>
<dbReference type="CDD" id="cd15482">
    <property type="entry name" value="Sialidase_non-viral"/>
    <property type="match status" value="1"/>
</dbReference>
<evidence type="ECO:0000256" key="1">
    <source>
        <dbReference type="SAM" id="MobiDB-lite"/>
    </source>
</evidence>
<accession>A0A1M4PJN9</accession>
<evidence type="ECO:0000313" key="2">
    <source>
        <dbReference type="EMBL" id="SHD75668.1"/>
    </source>
</evidence>